<keyword evidence="22" id="KW-0560">Oxidoreductase</keyword>
<dbReference type="GO" id="GO:0005743">
    <property type="term" value="C:mitochondrial inner membrane"/>
    <property type="evidence" value="ECO:0007669"/>
    <property type="project" value="UniProtKB-SubCell"/>
</dbReference>
<keyword evidence="10 19" id="KW-0249">Electron transport</keyword>
<dbReference type="GO" id="GO:0008121">
    <property type="term" value="F:quinol-cytochrome-c reductase activity"/>
    <property type="evidence" value="ECO:0007669"/>
    <property type="project" value="InterPro"/>
</dbReference>
<evidence type="ECO:0000256" key="6">
    <source>
        <dbReference type="ARBA" id="ARBA00022660"/>
    </source>
</evidence>
<dbReference type="Gene3D" id="1.20.810.10">
    <property type="entry name" value="Cytochrome Bc1 Complex, Chain C"/>
    <property type="match status" value="1"/>
</dbReference>
<keyword evidence="5 18" id="KW-0349">Heme</keyword>
<evidence type="ECO:0000256" key="9">
    <source>
        <dbReference type="ARBA" id="ARBA00022792"/>
    </source>
</evidence>
<feature type="transmembrane region" description="Helical" evidence="19">
    <location>
        <begin position="345"/>
        <end position="371"/>
    </location>
</feature>
<keyword evidence="6 19" id="KW-0679">Respiratory chain</keyword>
<feature type="transmembrane region" description="Helical" evidence="19">
    <location>
        <begin position="177"/>
        <end position="198"/>
    </location>
</feature>
<evidence type="ECO:0000256" key="12">
    <source>
        <dbReference type="ARBA" id="ARBA00023004"/>
    </source>
</evidence>
<dbReference type="CDD" id="cd00290">
    <property type="entry name" value="cytochrome_b_C"/>
    <property type="match status" value="1"/>
</dbReference>
<dbReference type="PANTHER" id="PTHR19271:SF16">
    <property type="entry name" value="CYTOCHROME B"/>
    <property type="match status" value="1"/>
</dbReference>
<evidence type="ECO:0000256" key="13">
    <source>
        <dbReference type="ARBA" id="ARBA00023075"/>
    </source>
</evidence>
<dbReference type="InterPro" id="IPR016174">
    <property type="entry name" value="Di-haem_cyt_TM"/>
</dbReference>
<comment type="function">
    <text evidence="1 19">Component of the ubiquinol-cytochrome c reductase complex (complex III or cytochrome b-c1 complex) that is part of the mitochondrial respiratory chain. The b-c1 complex mediates electron transfer from ubiquinol to cytochrome c. Contributes to the generation of a proton gradient across the mitochondrial membrane that is then used for ATP synthesis.</text>
</comment>
<evidence type="ECO:0000256" key="2">
    <source>
        <dbReference type="ARBA" id="ARBA00004448"/>
    </source>
</evidence>
<feature type="transmembrane region" description="Helical" evidence="19">
    <location>
        <begin position="261"/>
        <end position="280"/>
    </location>
</feature>
<feature type="binding site" description="axial binding residue" evidence="18">
    <location>
        <position position="96"/>
    </location>
    <ligand>
        <name>heme b</name>
        <dbReference type="ChEBI" id="CHEBI:60344"/>
        <label>b566</label>
    </ligand>
    <ligandPart>
        <name>Fe</name>
        <dbReference type="ChEBI" id="CHEBI:18248"/>
    </ligandPart>
</feature>
<dbReference type="Pfam" id="PF00032">
    <property type="entry name" value="Cytochrom_B_C"/>
    <property type="match status" value="1"/>
</dbReference>
<dbReference type="PIRSF" id="PIRSF038885">
    <property type="entry name" value="COB"/>
    <property type="match status" value="1"/>
</dbReference>
<keyword evidence="13" id="KW-0830">Ubiquinone</keyword>
<evidence type="ECO:0000256" key="8">
    <source>
        <dbReference type="ARBA" id="ARBA00022723"/>
    </source>
</evidence>
<evidence type="ECO:0000259" key="20">
    <source>
        <dbReference type="PROSITE" id="PS51002"/>
    </source>
</evidence>
<geneLocation type="mitochondrion" evidence="22"/>
<comment type="similarity">
    <text evidence="16 19">Belongs to the cytochrome b family.</text>
</comment>
<evidence type="ECO:0000259" key="21">
    <source>
        <dbReference type="PROSITE" id="PS51003"/>
    </source>
</evidence>
<feature type="transmembrane region" description="Helical" evidence="19">
    <location>
        <begin position="286"/>
        <end position="306"/>
    </location>
</feature>
<comment type="subcellular location">
    <subcellularLocation>
        <location evidence="2">Mitochondrion inner membrane</location>
        <topology evidence="2">Multi-pass membrane protein</topology>
    </subcellularLocation>
</comment>
<evidence type="ECO:0000256" key="16">
    <source>
        <dbReference type="ARBA" id="ARBA00061233"/>
    </source>
</evidence>
<dbReference type="Pfam" id="PF00033">
    <property type="entry name" value="Cytochrome_B"/>
    <property type="match status" value="1"/>
</dbReference>
<dbReference type="FunFam" id="1.20.810.10:FF:000002">
    <property type="entry name" value="Cytochrome b"/>
    <property type="match status" value="1"/>
</dbReference>
<evidence type="ECO:0000256" key="18">
    <source>
        <dbReference type="PIRSR" id="PIRSR038885-2"/>
    </source>
</evidence>
<dbReference type="InterPro" id="IPR036150">
    <property type="entry name" value="Cyt_b/b6_C_sf"/>
</dbReference>
<name>G9IST1_LAOFL</name>
<keyword evidence="15 19" id="KW-0472">Membrane</keyword>
<keyword evidence="14 19" id="KW-0496">Mitochondrion</keyword>
<feature type="binding site" evidence="17">
    <location>
        <position position="200"/>
    </location>
    <ligand>
        <name>a ubiquinone</name>
        <dbReference type="ChEBI" id="CHEBI:16389"/>
    </ligand>
</feature>
<feature type="binding site" description="axial binding residue" evidence="18">
    <location>
        <position position="195"/>
    </location>
    <ligand>
        <name>heme b</name>
        <dbReference type="ChEBI" id="CHEBI:60344"/>
        <label>b566</label>
    </ligand>
    <ligandPart>
        <name>Fe</name>
        <dbReference type="ChEBI" id="CHEBI:18248"/>
    </ligandPart>
</feature>
<evidence type="ECO:0000256" key="15">
    <source>
        <dbReference type="ARBA" id="ARBA00023136"/>
    </source>
</evidence>
<dbReference type="GO" id="GO:0045275">
    <property type="term" value="C:respiratory chain complex III"/>
    <property type="evidence" value="ECO:0007669"/>
    <property type="project" value="InterPro"/>
</dbReference>
<dbReference type="SUPFAM" id="SSF81648">
    <property type="entry name" value="a domain/subunit of cytochrome bc1 complex (Ubiquinol-cytochrome c reductase)"/>
    <property type="match status" value="1"/>
</dbReference>
<comment type="cofactor">
    <cofactor evidence="19">
        <name>heme b</name>
        <dbReference type="ChEBI" id="CHEBI:60344"/>
    </cofactor>
    <text evidence="19">Binds 2 heme groups non-covalently.</text>
</comment>
<dbReference type="PROSITE" id="PS51002">
    <property type="entry name" value="CYTB_NTER"/>
    <property type="match status" value="1"/>
</dbReference>
<feature type="transmembrane region" description="Helical" evidence="19">
    <location>
        <begin position="322"/>
        <end position="339"/>
    </location>
</feature>
<dbReference type="GO" id="GO:0016491">
    <property type="term" value="F:oxidoreductase activity"/>
    <property type="evidence" value="ECO:0007669"/>
    <property type="project" value="UniProtKB-UniRule"/>
</dbReference>
<feature type="domain" description="Cytochrome b/b6 C-terminal region profile" evidence="21">
    <location>
        <begin position="209"/>
        <end position="379"/>
    </location>
</feature>
<dbReference type="CDD" id="cd00284">
    <property type="entry name" value="Cytochrome_b_N"/>
    <property type="match status" value="1"/>
</dbReference>
<keyword evidence="7 19" id="KW-0812">Transmembrane</keyword>
<organism evidence="22">
    <name type="scientific">Laomedea flexuosa</name>
    <name type="common">Hydrozoan</name>
    <dbReference type="NCBI Taxonomy" id="314520"/>
    <lineage>
        <taxon>Eukaryota</taxon>
        <taxon>Metazoa</taxon>
        <taxon>Cnidaria</taxon>
        <taxon>Hydrozoa</taxon>
        <taxon>Hydroidolina</taxon>
        <taxon>Leptothecata</taxon>
        <taxon>Obeliida</taxon>
        <taxon>Obeliidae</taxon>
        <taxon>Laomedea</taxon>
    </lineage>
</organism>
<evidence type="ECO:0000256" key="14">
    <source>
        <dbReference type="ARBA" id="ARBA00023128"/>
    </source>
</evidence>
<evidence type="ECO:0000256" key="4">
    <source>
        <dbReference type="ARBA" id="ARBA00022448"/>
    </source>
</evidence>
<proteinExistence type="inferred from homology"/>
<evidence type="ECO:0000256" key="5">
    <source>
        <dbReference type="ARBA" id="ARBA00022617"/>
    </source>
</evidence>
<dbReference type="InterPro" id="IPR005798">
    <property type="entry name" value="Cyt_b/b6_C"/>
</dbReference>
<feature type="transmembrane region" description="Helical" evidence="19">
    <location>
        <begin position="138"/>
        <end position="156"/>
    </location>
</feature>
<dbReference type="PANTHER" id="PTHR19271">
    <property type="entry name" value="CYTOCHROME B"/>
    <property type="match status" value="1"/>
</dbReference>
<feature type="binding site" description="axial binding residue" evidence="18">
    <location>
        <position position="82"/>
    </location>
    <ligand>
        <name>heme b</name>
        <dbReference type="ChEBI" id="CHEBI:60344"/>
        <label>b562</label>
    </ligand>
    <ligandPart>
        <name>Fe</name>
        <dbReference type="ChEBI" id="CHEBI:18248"/>
    </ligandPart>
</feature>
<keyword evidence="12 18" id="KW-0408">Iron</keyword>
<dbReference type="AlphaFoldDB" id="G9IST1"/>
<dbReference type="InterPro" id="IPR027387">
    <property type="entry name" value="Cytb/b6-like_sf"/>
</dbReference>
<feature type="domain" description="Cytochrome b/b6 N-terminal region profile" evidence="20">
    <location>
        <begin position="1"/>
        <end position="208"/>
    </location>
</feature>
<keyword evidence="11 19" id="KW-1133">Transmembrane helix</keyword>
<keyword evidence="9" id="KW-0999">Mitochondrion inner membrane</keyword>
<comment type="cofactor">
    <cofactor evidence="18">
        <name>heme</name>
        <dbReference type="ChEBI" id="CHEBI:30413"/>
    </cofactor>
    <text evidence="18">Binds 2 heme groups non-covalently.</text>
</comment>
<dbReference type="GO" id="GO:0046872">
    <property type="term" value="F:metal ion binding"/>
    <property type="evidence" value="ECO:0007669"/>
    <property type="project" value="UniProtKB-UniRule"/>
</dbReference>
<dbReference type="EMBL" id="JN700945">
    <property type="protein sequence ID" value="AER54580.1"/>
    <property type="molecule type" value="Genomic_DNA"/>
</dbReference>
<dbReference type="InterPro" id="IPR048260">
    <property type="entry name" value="Cytochrome_b_C_euk/bac"/>
</dbReference>
<accession>G9IST1</accession>
<dbReference type="GO" id="GO:0006122">
    <property type="term" value="P:mitochondrial electron transport, ubiquinol to cytochrome c"/>
    <property type="evidence" value="ECO:0007669"/>
    <property type="project" value="TreeGrafter"/>
</dbReference>
<protein>
    <recommendedName>
        <fullName evidence="3 19">Cytochrome b</fullName>
    </recommendedName>
</protein>
<feature type="transmembrane region" description="Helical" evidence="19">
    <location>
        <begin position="76"/>
        <end position="98"/>
    </location>
</feature>
<reference evidence="22" key="1">
    <citation type="journal article" date="2012" name="Genome Biol. Evol.">
        <title>Evolution of linear mitochondrial genomes in medusozoan cnidarians.</title>
        <authorList>
            <person name="Kayal E."/>
            <person name="Bentlage B."/>
            <person name="Collins A.G."/>
            <person name="Kayal M."/>
            <person name="Pirro S."/>
            <person name="Lavrov D.V."/>
        </authorList>
    </citation>
    <scope>NUCLEOTIDE SEQUENCE</scope>
</reference>
<evidence type="ECO:0000256" key="7">
    <source>
        <dbReference type="ARBA" id="ARBA00022692"/>
    </source>
</evidence>
<evidence type="ECO:0000256" key="3">
    <source>
        <dbReference type="ARBA" id="ARBA00013531"/>
    </source>
</evidence>
<evidence type="ECO:0000256" key="17">
    <source>
        <dbReference type="PIRSR" id="PIRSR038885-1"/>
    </source>
</evidence>
<dbReference type="InterPro" id="IPR030689">
    <property type="entry name" value="Cytochrome_b"/>
</dbReference>
<evidence type="ECO:0000256" key="11">
    <source>
        <dbReference type="ARBA" id="ARBA00022989"/>
    </source>
</evidence>
<dbReference type="InterPro" id="IPR048259">
    <property type="entry name" value="Cytochrome_b_N_euk/bac"/>
</dbReference>
<evidence type="ECO:0000256" key="10">
    <source>
        <dbReference type="ARBA" id="ARBA00022982"/>
    </source>
</evidence>
<keyword evidence="8 18" id="KW-0479">Metal-binding</keyword>
<dbReference type="PROSITE" id="PS51003">
    <property type="entry name" value="CYTB_CTER"/>
    <property type="match status" value="1"/>
</dbReference>
<evidence type="ECO:0000256" key="19">
    <source>
        <dbReference type="RuleBase" id="RU362117"/>
    </source>
</evidence>
<keyword evidence="4 19" id="KW-0813">Transport</keyword>
<feature type="binding site" description="axial binding residue" evidence="18">
    <location>
        <position position="181"/>
    </location>
    <ligand>
        <name>heme b</name>
        <dbReference type="ChEBI" id="CHEBI:60344"/>
        <label>b562</label>
    </ligand>
    <ligandPart>
        <name>Fe</name>
        <dbReference type="ChEBI" id="CHEBI:18248"/>
    </ligandPart>
</feature>
<feature type="transmembrane region" description="Helical" evidence="19">
    <location>
        <begin position="35"/>
        <end position="56"/>
    </location>
</feature>
<evidence type="ECO:0000256" key="1">
    <source>
        <dbReference type="ARBA" id="ARBA00002566"/>
    </source>
</evidence>
<feature type="transmembrane region" description="Helical" evidence="19">
    <location>
        <begin position="110"/>
        <end position="132"/>
    </location>
</feature>
<sequence length="381" mass="43160">MRIRKENPIISPINSVLIDLPSPSNISYLWNFGSLLGLCLGIQILTGIFLAMHYSADVSIAFSSVTHILEDVNYGFLLKYLHANGASVFFVCVYVHIARGLYYGSYLRSHLWFSGIAIFLIMMLTAFIGYVLPWGQMSFWGATVITNFVSAIPYIGNDVVQWIWGGFSVSNATLNRFFSLHYLFPFVLALLAIIHVVLLHEGGSNNPIGLNSNSDKIPFHSYFSSKDIYGFILLFIFLFILVFYVPNMLGDPENYIKANPLVTPVHIMPEWYFLFAYAILRAIPNKLGGVIALVLSILVLSVLPLVHTNNLRGLSFRPLGKLLYWLFMVNFILLTWIGSKPVEDPYILIGQISSIFYFSYFLIFIPLIGFIENKLLVKVYK</sequence>
<feature type="transmembrane region" description="Helical" evidence="19">
    <location>
        <begin position="228"/>
        <end position="249"/>
    </location>
</feature>
<dbReference type="SUPFAM" id="SSF81342">
    <property type="entry name" value="Transmembrane di-heme cytochromes"/>
    <property type="match status" value="1"/>
</dbReference>
<gene>
    <name evidence="22" type="primary">cob</name>
</gene>
<dbReference type="InterPro" id="IPR005797">
    <property type="entry name" value="Cyt_b/b6_N"/>
</dbReference>
<evidence type="ECO:0000313" key="22">
    <source>
        <dbReference type="EMBL" id="AER54580.1"/>
    </source>
</evidence>